<organism evidence="2 3">
    <name type="scientific">Tengunoibacter tsumagoiensis</name>
    <dbReference type="NCBI Taxonomy" id="2014871"/>
    <lineage>
        <taxon>Bacteria</taxon>
        <taxon>Bacillati</taxon>
        <taxon>Chloroflexota</taxon>
        <taxon>Ktedonobacteria</taxon>
        <taxon>Ktedonobacterales</taxon>
        <taxon>Dictyobacteraceae</taxon>
        <taxon>Tengunoibacter</taxon>
    </lineage>
</organism>
<dbReference type="Proteomes" id="UP000287352">
    <property type="component" value="Unassembled WGS sequence"/>
</dbReference>
<dbReference type="GO" id="GO:0003824">
    <property type="term" value="F:catalytic activity"/>
    <property type="evidence" value="ECO:0007669"/>
    <property type="project" value="InterPro"/>
</dbReference>
<dbReference type="Gene3D" id="3.30.559.10">
    <property type="entry name" value="Chloramphenicol acetyltransferase-like domain"/>
    <property type="match status" value="1"/>
</dbReference>
<sequence>MEDTTLHRRIAELSSEQRILFLQRLQLLKKEVKTVAIDEEQVRTGDLPFSSGQCWLIEESTGEHPSYWNMVFFLEPLMPLNPALLERTIAYLMQYHDVLRTRLQQRGGEWSQTILKQAQPPFTQISLKEVPVEQQQATIEALVQEHERRINSYATALFSVAYIDLGHSARLVWIINHFLTDGFSNQILFQDFQTVYQQLSQGQEPALPARTTAFKEITQQILAYIRSATGQQELQHYWLRRPWQKLKPIPLDHPEGVTIDPESSIRAYGTFASNEEVEICLSAATTQTLLSLNQQATILELLITALVQVGTAWTETTAFYLYVQDLGRQTLFKEVDLTRTVGFLAHARHLIIDTGHQKSFAEILPLVQQQLEEAPNKGRTLDWLKRPGDRSPVPAELRALPHADLTFNYMGFLDQLTDEQSFFRPLPIQALTYPLAIRNHALECKGYILDGRLTLRWIYSRSIHHQQTIEWLGRKVQTALETYCNQQ</sequence>
<dbReference type="RefSeq" id="WP_126582080.1">
    <property type="nucleotide sequence ID" value="NZ_BIFR01000002.1"/>
</dbReference>
<accession>A0A402A5T9</accession>
<dbReference type="InterPro" id="IPR001242">
    <property type="entry name" value="Condensation_dom"/>
</dbReference>
<evidence type="ECO:0000259" key="1">
    <source>
        <dbReference type="Pfam" id="PF00668"/>
    </source>
</evidence>
<dbReference type="AlphaFoldDB" id="A0A402A5T9"/>
<proteinExistence type="predicted"/>
<dbReference type="SUPFAM" id="SSF52777">
    <property type="entry name" value="CoA-dependent acyltransferases"/>
    <property type="match status" value="2"/>
</dbReference>
<comment type="caution">
    <text evidence="2">The sequence shown here is derived from an EMBL/GenBank/DDBJ whole genome shotgun (WGS) entry which is preliminary data.</text>
</comment>
<keyword evidence="3" id="KW-1185">Reference proteome</keyword>
<name>A0A402A5T9_9CHLR</name>
<dbReference type="OrthoDB" id="9770470at2"/>
<evidence type="ECO:0000313" key="3">
    <source>
        <dbReference type="Proteomes" id="UP000287352"/>
    </source>
</evidence>
<dbReference type="EMBL" id="BIFR01000002">
    <property type="protein sequence ID" value="GCE14513.1"/>
    <property type="molecule type" value="Genomic_DNA"/>
</dbReference>
<dbReference type="Gene3D" id="3.30.559.30">
    <property type="entry name" value="Nonribosomal peptide synthetase, condensation domain"/>
    <property type="match status" value="1"/>
</dbReference>
<dbReference type="PANTHER" id="PTHR45398">
    <property type="match status" value="1"/>
</dbReference>
<dbReference type="PANTHER" id="PTHR45398:SF1">
    <property type="entry name" value="ENZYME, PUTATIVE (JCVI)-RELATED"/>
    <property type="match status" value="1"/>
</dbReference>
<protein>
    <recommendedName>
        <fullName evidence="1">Condensation domain-containing protein</fullName>
    </recommendedName>
</protein>
<dbReference type="InterPro" id="IPR023213">
    <property type="entry name" value="CAT-like_dom_sf"/>
</dbReference>
<dbReference type="GO" id="GO:0008610">
    <property type="term" value="P:lipid biosynthetic process"/>
    <property type="evidence" value="ECO:0007669"/>
    <property type="project" value="UniProtKB-ARBA"/>
</dbReference>
<feature type="domain" description="Condensation" evidence="1">
    <location>
        <begin position="46"/>
        <end position="482"/>
    </location>
</feature>
<evidence type="ECO:0000313" key="2">
    <source>
        <dbReference type="EMBL" id="GCE14513.1"/>
    </source>
</evidence>
<reference evidence="3" key="1">
    <citation type="submission" date="2018-12" db="EMBL/GenBank/DDBJ databases">
        <title>Tengunoibacter tsumagoiensis gen. nov., sp. nov., Dictyobacter kobayashii sp. nov., D. alpinus sp. nov., and D. joshuensis sp. nov. and description of Dictyobacteraceae fam. nov. within the order Ktedonobacterales isolated from Tengu-no-mugimeshi.</title>
        <authorList>
            <person name="Wang C.M."/>
            <person name="Zheng Y."/>
            <person name="Sakai Y."/>
            <person name="Toyoda A."/>
            <person name="Minakuchi Y."/>
            <person name="Abe K."/>
            <person name="Yokota A."/>
            <person name="Yabe S."/>
        </authorList>
    </citation>
    <scope>NUCLEOTIDE SEQUENCE [LARGE SCALE GENOMIC DNA]</scope>
    <source>
        <strain evidence="3">Uno3</strain>
    </source>
</reference>
<dbReference type="Pfam" id="PF00668">
    <property type="entry name" value="Condensation"/>
    <property type="match status" value="1"/>
</dbReference>
<gene>
    <name evidence="2" type="ORF">KTT_43720</name>
</gene>